<gene>
    <name evidence="2" type="ORF">CR201_G0011976</name>
</gene>
<protein>
    <submittedName>
        <fullName evidence="2">C6 isoform 8</fullName>
    </submittedName>
</protein>
<feature type="chain" id="PRO_5014365343" evidence="1">
    <location>
        <begin position="22"/>
        <end position="31"/>
    </location>
</feature>
<feature type="signal peptide" evidence="1">
    <location>
        <begin position="1"/>
        <end position="21"/>
    </location>
</feature>
<keyword evidence="1" id="KW-0732">Signal</keyword>
<dbReference type="AlphaFoldDB" id="A0A2J8WBI0"/>
<name>A0A2J8WBI0_PONAB</name>
<evidence type="ECO:0000313" key="2">
    <source>
        <dbReference type="EMBL" id="PNJ67118.1"/>
    </source>
</evidence>
<accession>A0A2J8WBI0</accession>
<dbReference type="EMBL" id="NDHI03003396">
    <property type="protein sequence ID" value="PNJ67118.1"/>
    <property type="molecule type" value="Genomic_DNA"/>
</dbReference>
<reference evidence="2" key="1">
    <citation type="submission" date="2017-12" db="EMBL/GenBank/DDBJ databases">
        <title>High-resolution comparative analysis of great ape genomes.</title>
        <authorList>
            <person name="Pollen A."/>
            <person name="Hastie A."/>
            <person name="Hormozdiari F."/>
            <person name="Dougherty M."/>
            <person name="Liu R."/>
            <person name="Chaisson M."/>
            <person name="Hoppe E."/>
            <person name="Hill C."/>
            <person name="Pang A."/>
            <person name="Hillier L."/>
            <person name="Baker C."/>
            <person name="Armstrong J."/>
            <person name="Shendure J."/>
            <person name="Paten B."/>
            <person name="Wilson R."/>
            <person name="Chao H."/>
            <person name="Schneider V."/>
            <person name="Ventura M."/>
            <person name="Kronenberg Z."/>
            <person name="Murali S."/>
            <person name="Gordon D."/>
            <person name="Cantsilieris S."/>
            <person name="Munson K."/>
            <person name="Nelson B."/>
            <person name="Raja A."/>
            <person name="Underwood J."/>
            <person name="Diekhans M."/>
            <person name="Fiddes I."/>
            <person name="Haussler D."/>
            <person name="Eichler E."/>
        </authorList>
    </citation>
    <scope>NUCLEOTIDE SEQUENCE [LARGE SCALE GENOMIC DNA]</scope>
    <source>
        <strain evidence="2">Susie</strain>
    </source>
</reference>
<organism evidence="2">
    <name type="scientific">Pongo abelii</name>
    <name type="common">Sumatran orangutan</name>
    <name type="synonym">Pongo pygmaeus abelii</name>
    <dbReference type="NCBI Taxonomy" id="9601"/>
    <lineage>
        <taxon>Eukaryota</taxon>
        <taxon>Metazoa</taxon>
        <taxon>Chordata</taxon>
        <taxon>Craniata</taxon>
        <taxon>Vertebrata</taxon>
        <taxon>Euteleostomi</taxon>
        <taxon>Mammalia</taxon>
        <taxon>Eutheria</taxon>
        <taxon>Euarchontoglires</taxon>
        <taxon>Primates</taxon>
        <taxon>Haplorrhini</taxon>
        <taxon>Catarrhini</taxon>
        <taxon>Hominidae</taxon>
        <taxon>Pongo</taxon>
    </lineage>
</organism>
<evidence type="ECO:0000256" key="1">
    <source>
        <dbReference type="SAM" id="SignalP"/>
    </source>
</evidence>
<sequence>MARCSVLYFILLSALINKGQACFCDHYPWTQ</sequence>
<proteinExistence type="predicted"/>
<feature type="non-terminal residue" evidence="2">
    <location>
        <position position="31"/>
    </location>
</feature>
<comment type="caution">
    <text evidence="2">The sequence shown here is derived from an EMBL/GenBank/DDBJ whole genome shotgun (WGS) entry which is preliminary data.</text>
</comment>